<dbReference type="GO" id="GO:0004497">
    <property type="term" value="F:monooxygenase activity"/>
    <property type="evidence" value="ECO:0007669"/>
    <property type="project" value="UniProtKB-KW"/>
</dbReference>
<dbReference type="PROSITE" id="PS51725">
    <property type="entry name" value="ABM"/>
    <property type="match status" value="1"/>
</dbReference>
<feature type="domain" description="ABM" evidence="1">
    <location>
        <begin position="6"/>
        <end position="95"/>
    </location>
</feature>
<gene>
    <name evidence="2" type="ORF">F3J40_11150</name>
</gene>
<dbReference type="InterPro" id="IPR007138">
    <property type="entry name" value="ABM_dom"/>
</dbReference>
<protein>
    <submittedName>
        <fullName evidence="2">Antibiotic biosynthesis monooxygenase</fullName>
    </submittedName>
</protein>
<sequence>MTQKQKRVVAKFVAQPGKAEALRAAIQRCVAPSQREEGNVHYDLYQSVDEAGVFLIHETWHSEAAILFHFEQPHFQQLLADTQPLLVGEPDIHCVDL</sequence>
<accession>A0ABX0RFD7</accession>
<evidence type="ECO:0000313" key="3">
    <source>
        <dbReference type="Proteomes" id="UP001515683"/>
    </source>
</evidence>
<dbReference type="EMBL" id="VWXF01000004">
    <property type="protein sequence ID" value="NIF22154.1"/>
    <property type="molecule type" value="Genomic_DNA"/>
</dbReference>
<evidence type="ECO:0000313" key="2">
    <source>
        <dbReference type="EMBL" id="NIF22154.1"/>
    </source>
</evidence>
<dbReference type="Pfam" id="PF03992">
    <property type="entry name" value="ABM"/>
    <property type="match status" value="1"/>
</dbReference>
<comment type="caution">
    <text evidence="2">The sequence shown here is derived from an EMBL/GenBank/DDBJ whole genome shotgun (WGS) entry which is preliminary data.</text>
</comment>
<proteinExistence type="predicted"/>
<keyword evidence="2" id="KW-0560">Oxidoreductase</keyword>
<dbReference type="SUPFAM" id="SSF54909">
    <property type="entry name" value="Dimeric alpha+beta barrel"/>
    <property type="match status" value="1"/>
</dbReference>
<dbReference type="Gene3D" id="3.30.70.100">
    <property type="match status" value="1"/>
</dbReference>
<evidence type="ECO:0000259" key="1">
    <source>
        <dbReference type="PROSITE" id="PS51725"/>
    </source>
</evidence>
<dbReference type="RefSeq" id="WP_167014606.1">
    <property type="nucleotide sequence ID" value="NZ_VWXF01000004.1"/>
</dbReference>
<dbReference type="PANTHER" id="PTHR33336">
    <property type="entry name" value="QUINOL MONOOXYGENASE YGIN-RELATED"/>
    <property type="match status" value="1"/>
</dbReference>
<dbReference type="InterPro" id="IPR050744">
    <property type="entry name" value="AI-2_Isomerase_LsrG"/>
</dbReference>
<dbReference type="PANTHER" id="PTHR33336:SF3">
    <property type="entry name" value="ABM DOMAIN-CONTAINING PROTEIN"/>
    <property type="match status" value="1"/>
</dbReference>
<keyword evidence="3" id="KW-1185">Reference proteome</keyword>
<dbReference type="InterPro" id="IPR011008">
    <property type="entry name" value="Dimeric_a/b-barrel"/>
</dbReference>
<dbReference type="Proteomes" id="UP001515683">
    <property type="component" value="Unassembled WGS sequence"/>
</dbReference>
<organism evidence="2 3">
    <name type="scientific">Candidatus Pantoea multigeneris</name>
    <dbReference type="NCBI Taxonomy" id="2608357"/>
    <lineage>
        <taxon>Bacteria</taxon>
        <taxon>Pseudomonadati</taxon>
        <taxon>Pseudomonadota</taxon>
        <taxon>Gammaproteobacteria</taxon>
        <taxon>Enterobacterales</taxon>
        <taxon>Erwiniaceae</taxon>
        <taxon>Pantoea</taxon>
    </lineage>
</organism>
<reference evidence="2 3" key="1">
    <citation type="journal article" date="2019" name="bioRxiv">
        <title>Bacteria contribute to plant secondary compound degradation in a generalist herbivore system.</title>
        <authorList>
            <person name="Francoeur C.B."/>
            <person name="Khadempour L."/>
            <person name="Moreira-Soto R.D."/>
            <person name="Gotting K."/>
            <person name="Book A.J."/>
            <person name="Pinto-Tomas A.A."/>
            <person name="Keefover-Ring K."/>
            <person name="Currie C.R."/>
        </authorList>
    </citation>
    <scope>NUCLEOTIDE SEQUENCE [LARGE SCALE GENOMIC DNA]</scope>
    <source>
        <strain evidence="2">Acro-835</strain>
    </source>
</reference>
<name>A0ABX0RFD7_9GAMM</name>
<keyword evidence="2" id="KW-0503">Monooxygenase</keyword>